<dbReference type="OrthoDB" id="41253at10239"/>
<keyword evidence="3" id="KW-0378">Hydrolase</keyword>
<dbReference type="Pfam" id="PF14550">
    <property type="entry name" value="Peptidase_S78_2"/>
    <property type="match status" value="1"/>
</dbReference>
<dbReference type="EMBL" id="KC117378">
    <property type="protein sequence ID" value="AGC34558.1"/>
    <property type="molecule type" value="Genomic_DNA"/>
</dbReference>
<evidence type="ECO:0000256" key="1">
    <source>
        <dbReference type="SAM" id="MobiDB-lite"/>
    </source>
</evidence>
<organism evidence="3 4">
    <name type="scientific">Haloarcula sinaiiensis tailed virus 1</name>
    <dbReference type="NCBI Taxonomy" id="1262530"/>
    <lineage>
        <taxon>Viruses</taxon>
        <taxon>Duplodnaviria</taxon>
        <taxon>Heunggongvirae</taxon>
        <taxon>Uroviricota</taxon>
        <taxon>Caudoviricetes</taxon>
        <taxon>Kirjokansivirales</taxon>
        <taxon>Shortaselviridae</taxon>
        <taxon>Lonfivirus</taxon>
        <taxon>Lonfivirus codicilli</taxon>
        <taxon>Lonfivirus HSTV1</taxon>
    </lineage>
</organism>
<proteinExistence type="predicted"/>
<gene>
    <name evidence="3" type="primary">13</name>
    <name evidence="3" type="ORF">HSTV1_13</name>
</gene>
<feature type="compositionally biased region" description="Polar residues" evidence="1">
    <location>
        <begin position="278"/>
        <end position="287"/>
    </location>
</feature>
<evidence type="ECO:0000259" key="2">
    <source>
        <dbReference type="Pfam" id="PF14550"/>
    </source>
</evidence>
<dbReference type="Proteomes" id="UP000014319">
    <property type="component" value="Genome"/>
</dbReference>
<reference evidence="3 4" key="1">
    <citation type="journal article" date="2013" name="Proc. Natl. Acad. Sci. U.S.A.">
        <title>Structure of the archaeal head-tailed virus HSTV-1 completes the HK97 fold story.</title>
        <authorList>
            <person name="Pietila M.K."/>
            <person name="Laurinmaki P."/>
            <person name="Russell D.A."/>
            <person name="Ko C.C."/>
            <person name="Jacobs-Sera D."/>
            <person name="Hendrix R.W."/>
            <person name="Bamford D.H."/>
            <person name="Butcher S.J."/>
        </authorList>
    </citation>
    <scope>NUCLEOTIDE SEQUENCE [LARGE SCALE GENOMIC DNA]</scope>
</reference>
<evidence type="ECO:0000313" key="4">
    <source>
        <dbReference type="Proteomes" id="UP000014319"/>
    </source>
</evidence>
<feature type="region of interest" description="Disordered" evidence="1">
    <location>
        <begin position="277"/>
        <end position="329"/>
    </location>
</feature>
<feature type="domain" description="Phage-like element PBSX protein XkdF" evidence="2">
    <location>
        <begin position="100"/>
        <end position="217"/>
    </location>
</feature>
<name>R9QT36_9CAUD</name>
<evidence type="ECO:0000313" key="3">
    <source>
        <dbReference type="EMBL" id="AGC34558.1"/>
    </source>
</evidence>
<keyword evidence="4" id="KW-1185">Reference proteome</keyword>
<feature type="compositionally biased region" description="Basic and acidic residues" evidence="1">
    <location>
        <begin position="420"/>
        <end position="439"/>
    </location>
</feature>
<dbReference type="KEGG" id="vg:16151496"/>
<sequence length="473" mass="49695">MPFAGFDDWDDCMDTMLNEEGHDEQSAQNICGALQAEAKSDSGNVEQLRQALEDGAGLVADVGVDLVSGVNEPAVNSKWTMLKSEDDGHDYRVNAPLLLSKADGDDEKRISYAAAMIPRQPDKEGDVVPTPTVEKAAHEFVKGDGGIDTDHSLIDGEGEPVESWVLKEERTFDLPGGGSETYPAGTWMLGVEWGADAWSRIKSGDLTGLSIYGMAEHVPLERAAKCACKSDTTSKQDPCWDGYTMIGTKVDENGNEVPNCVPDEDVPEATMQEGVPLSQANETSGEVTASKDDSGATLTTDKADSGDMGSETTDGDTDDAGGDSPNVGELAASVDELNDTVESMKEAVETEKADAEDAAEMLATEMDLGAGDVLDILRAAEGMDVQAVVESIREMEASADEDGDTVEASGDDGETADTETAEKDAGEGEANLEKGHTGEGARQSQIEAKSEGGEARSGMPSYAAAAEQREGGN</sequence>
<dbReference type="GeneID" id="16151496"/>
<dbReference type="GO" id="GO:0006508">
    <property type="term" value="P:proteolysis"/>
    <property type="evidence" value="ECO:0007669"/>
    <property type="project" value="UniProtKB-KW"/>
</dbReference>
<dbReference type="RefSeq" id="YP_008083063.1">
    <property type="nucleotide sequence ID" value="NC_021471.1"/>
</dbReference>
<dbReference type="GO" id="GO:0008233">
    <property type="term" value="F:peptidase activity"/>
    <property type="evidence" value="ECO:0007669"/>
    <property type="project" value="UniProtKB-KW"/>
</dbReference>
<feature type="compositionally biased region" description="Acidic residues" evidence="1">
    <location>
        <begin position="397"/>
        <end position="419"/>
    </location>
</feature>
<feature type="region of interest" description="Disordered" evidence="1">
    <location>
        <begin position="396"/>
        <end position="473"/>
    </location>
</feature>
<keyword evidence="3" id="KW-0645">Protease</keyword>
<dbReference type="InterPro" id="IPR027924">
    <property type="entry name" value="XkdF"/>
</dbReference>
<accession>R9QT36</accession>
<protein>
    <submittedName>
        <fullName evidence="3">Head maturation protease</fullName>
    </submittedName>
</protein>